<evidence type="ECO:0000313" key="2">
    <source>
        <dbReference type="Proteomes" id="UP000254720"/>
    </source>
</evidence>
<evidence type="ECO:0000313" key="1">
    <source>
        <dbReference type="EMBL" id="RDI42869.1"/>
    </source>
</evidence>
<dbReference type="RefSeq" id="WP_114834529.1">
    <property type="nucleotide sequence ID" value="NZ_LR699114.1"/>
</dbReference>
<keyword evidence="2" id="KW-1185">Reference proteome</keyword>
<dbReference type="Proteomes" id="UP000254720">
    <property type="component" value="Unassembled WGS sequence"/>
</dbReference>
<dbReference type="EMBL" id="QQAX01000012">
    <property type="protein sequence ID" value="RDI42869.1"/>
    <property type="molecule type" value="Genomic_DNA"/>
</dbReference>
<protein>
    <submittedName>
        <fullName evidence="1">Uncharacterized protein</fullName>
    </submittedName>
</protein>
<dbReference type="AlphaFoldDB" id="A0A370GI63"/>
<organism evidence="1 2">
    <name type="scientific">Aquicella lusitana</name>
    <dbReference type="NCBI Taxonomy" id="254246"/>
    <lineage>
        <taxon>Bacteria</taxon>
        <taxon>Pseudomonadati</taxon>
        <taxon>Pseudomonadota</taxon>
        <taxon>Gammaproteobacteria</taxon>
        <taxon>Legionellales</taxon>
        <taxon>Coxiellaceae</taxon>
        <taxon>Aquicella</taxon>
    </lineage>
</organism>
<accession>A0A370GI63</accession>
<gene>
    <name evidence="1" type="ORF">C8D86_11267</name>
</gene>
<name>A0A370GI63_9COXI</name>
<sequence length="91" mass="10807">MQNKIPMSQLQKINILKQIKAIDLQLRKLENYSLPAELHLDTVYSYEEIITFLHAVKERSKENQELFEKVGNYLDTFFPAAQAHQNKKWMI</sequence>
<reference evidence="1 2" key="1">
    <citation type="submission" date="2018-07" db="EMBL/GenBank/DDBJ databases">
        <title>Genomic Encyclopedia of Type Strains, Phase IV (KMG-IV): sequencing the most valuable type-strain genomes for metagenomic binning, comparative biology and taxonomic classification.</title>
        <authorList>
            <person name="Goeker M."/>
        </authorList>
    </citation>
    <scope>NUCLEOTIDE SEQUENCE [LARGE SCALE GENOMIC DNA]</scope>
    <source>
        <strain evidence="1 2">DSM 16500</strain>
    </source>
</reference>
<comment type="caution">
    <text evidence="1">The sequence shown here is derived from an EMBL/GenBank/DDBJ whole genome shotgun (WGS) entry which is preliminary data.</text>
</comment>
<proteinExistence type="predicted"/>